<evidence type="ECO:0000313" key="5">
    <source>
        <dbReference type="EMBL" id="MCY0966670.1"/>
    </source>
</evidence>
<comment type="caution">
    <text evidence="5">The sequence shown here is derived from an EMBL/GenBank/DDBJ whole genome shotgun (WGS) entry which is preliminary data.</text>
</comment>
<name>A0A9X3EH84_9GAMM</name>
<keyword evidence="5" id="KW-0808">Transferase</keyword>
<dbReference type="GO" id="GO:0032259">
    <property type="term" value="P:methylation"/>
    <property type="evidence" value="ECO:0007669"/>
    <property type="project" value="UniProtKB-KW"/>
</dbReference>
<feature type="binding site" evidence="1">
    <location>
        <position position="32"/>
    </location>
    <ligand>
        <name>Zn(2+)</name>
        <dbReference type="ChEBI" id="CHEBI:29105"/>
    </ligand>
</feature>
<dbReference type="Pfam" id="PF13649">
    <property type="entry name" value="Methyltransf_25"/>
    <property type="match status" value="1"/>
</dbReference>
<evidence type="ECO:0000313" key="6">
    <source>
        <dbReference type="Proteomes" id="UP001150830"/>
    </source>
</evidence>
<dbReference type="InterPro" id="IPR029063">
    <property type="entry name" value="SAM-dependent_MTases_sf"/>
</dbReference>
<dbReference type="Gene3D" id="3.40.50.150">
    <property type="entry name" value="Vaccinia Virus protein VP39"/>
    <property type="match status" value="1"/>
</dbReference>
<feature type="binding site" evidence="1">
    <location>
        <position position="36"/>
    </location>
    <ligand>
        <name>Zn(2+)</name>
        <dbReference type="ChEBI" id="CHEBI:29105"/>
    </ligand>
</feature>
<dbReference type="Proteomes" id="UP001150830">
    <property type="component" value="Unassembled WGS sequence"/>
</dbReference>
<feature type="binding site" evidence="2">
    <location>
        <position position="78"/>
    </location>
    <ligand>
        <name>S-adenosyl-L-methionine</name>
        <dbReference type="ChEBI" id="CHEBI:59789"/>
    </ligand>
</feature>
<dbReference type="SUPFAM" id="SSF53335">
    <property type="entry name" value="S-adenosyl-L-methionine-dependent methyltransferases"/>
    <property type="match status" value="1"/>
</dbReference>
<gene>
    <name evidence="5" type="ORF">OUO13_15890</name>
</gene>
<accession>A0A9X3EH84</accession>
<keyword evidence="5" id="KW-0489">Methyltransferase</keyword>
<dbReference type="InterPro" id="IPR041698">
    <property type="entry name" value="Methyltransf_25"/>
</dbReference>
<dbReference type="EMBL" id="JAPNOA010000056">
    <property type="protein sequence ID" value="MCY0966670.1"/>
    <property type="molecule type" value="Genomic_DNA"/>
</dbReference>
<proteinExistence type="predicted"/>
<keyword evidence="6" id="KW-1185">Reference proteome</keyword>
<feature type="binding site" evidence="2">
    <location>
        <position position="198"/>
    </location>
    <ligand>
        <name>S-adenosyl-L-methionine</name>
        <dbReference type="ChEBI" id="CHEBI:59789"/>
    </ligand>
</feature>
<dbReference type="AlphaFoldDB" id="A0A9X3EH84"/>
<keyword evidence="1" id="KW-0862">Zinc</keyword>
<reference evidence="5" key="1">
    <citation type="submission" date="2022-11" db="EMBL/GenBank/DDBJ databases">
        <title>Parathalassolutuus dongxingensis gen. nov., sp. nov., a novel member of family Oceanospirillaceae isolated from a coastal shrimp pond in Guangxi, China.</title>
        <authorList>
            <person name="Chen H."/>
        </authorList>
    </citation>
    <scope>NUCLEOTIDE SEQUENCE</scope>
    <source>
        <strain evidence="5">G-43</strain>
    </source>
</reference>
<dbReference type="CDD" id="cd02440">
    <property type="entry name" value="AdoMet_MTases"/>
    <property type="match status" value="1"/>
</dbReference>
<evidence type="ECO:0000259" key="3">
    <source>
        <dbReference type="Pfam" id="PF13649"/>
    </source>
</evidence>
<dbReference type="Pfam" id="PF21302">
    <property type="entry name" value="Zn_ribbon_RlmA"/>
    <property type="match status" value="1"/>
</dbReference>
<dbReference type="RefSeq" id="WP_283174871.1">
    <property type="nucleotide sequence ID" value="NZ_JAPNOA010000056.1"/>
</dbReference>
<evidence type="ECO:0000256" key="2">
    <source>
        <dbReference type="PIRSR" id="PIRSR018249-2"/>
    </source>
</evidence>
<keyword evidence="2" id="KW-0949">S-adenosyl-L-methionine</keyword>
<keyword evidence="1" id="KW-0479">Metal-binding</keyword>
<evidence type="ECO:0000256" key="1">
    <source>
        <dbReference type="PIRSR" id="PIRSR018249-1"/>
    </source>
</evidence>
<dbReference type="GO" id="GO:0046872">
    <property type="term" value="F:metal ion binding"/>
    <property type="evidence" value="ECO:0007669"/>
    <property type="project" value="UniProtKB-KW"/>
</dbReference>
<feature type="domain" description="Methyltransferase" evidence="3">
    <location>
        <begin position="102"/>
        <end position="184"/>
    </location>
</feature>
<feature type="binding site" evidence="2">
    <location>
        <begin position="107"/>
        <end position="108"/>
    </location>
    <ligand>
        <name>S-adenosyl-L-methionine</name>
        <dbReference type="ChEBI" id="CHEBI:59789"/>
    </ligand>
</feature>
<sequence length="296" mass="32756">MNATTPAHILVCPVCDASLILDLDSQPRSCRCPQGHSFDVARQGYINLLLAQHKRSRAPGDSADMVIARRQFLAQGFYQPISDAFNQFVVASLPANADQLADVGCGEGYYSDRLLRELNNAGHAVNLYGVDISRDAVRQACQRNRDIYWLVASGGRLPLHNGQLDALVSLFTPVMPEGWRKTLKSGGSALLVTSGADHLIELRQHLYSEVRNQVFDPIPQLEQGGFHCQQQHPFTCKIHIPQAALGDLLTMTPHGWRASAEARDRVLSLPGLDVTLDVNFYHFVNQFSCAADVRRQ</sequence>
<dbReference type="InterPro" id="IPR016718">
    <property type="entry name" value="rRNA_m1G-MeTrfase_A_prd"/>
</dbReference>
<organism evidence="5 6">
    <name type="scientific">Parathalassolituus penaei</name>
    <dbReference type="NCBI Taxonomy" id="2997323"/>
    <lineage>
        <taxon>Bacteria</taxon>
        <taxon>Pseudomonadati</taxon>
        <taxon>Pseudomonadota</taxon>
        <taxon>Gammaproteobacteria</taxon>
        <taxon>Oceanospirillales</taxon>
        <taxon>Oceanospirillaceae</taxon>
        <taxon>Parathalassolituus</taxon>
    </lineage>
</organism>
<feature type="domain" description="23S rRNA (guanine(745)-N(1))-methyltransferase N-terminal" evidence="4">
    <location>
        <begin position="11"/>
        <end position="57"/>
    </location>
</feature>
<protein>
    <submittedName>
        <fullName evidence="5">Methyltransferase domain-containing protein</fullName>
    </submittedName>
</protein>
<dbReference type="InterPro" id="IPR048647">
    <property type="entry name" value="RlmA_N"/>
</dbReference>
<dbReference type="GO" id="GO:0008168">
    <property type="term" value="F:methyltransferase activity"/>
    <property type="evidence" value="ECO:0007669"/>
    <property type="project" value="UniProtKB-KW"/>
</dbReference>
<dbReference type="PIRSF" id="PIRSF018249">
    <property type="entry name" value="MyrA_prd"/>
    <property type="match status" value="1"/>
</dbReference>
<evidence type="ECO:0000259" key="4">
    <source>
        <dbReference type="Pfam" id="PF21302"/>
    </source>
</evidence>